<organism evidence="2 3">
    <name type="scientific">Gnomoniopsis smithogilvyi</name>
    <dbReference type="NCBI Taxonomy" id="1191159"/>
    <lineage>
        <taxon>Eukaryota</taxon>
        <taxon>Fungi</taxon>
        <taxon>Dikarya</taxon>
        <taxon>Ascomycota</taxon>
        <taxon>Pezizomycotina</taxon>
        <taxon>Sordariomycetes</taxon>
        <taxon>Sordariomycetidae</taxon>
        <taxon>Diaporthales</taxon>
        <taxon>Gnomoniaceae</taxon>
        <taxon>Gnomoniopsis</taxon>
    </lineage>
</organism>
<dbReference type="OrthoDB" id="418495at2759"/>
<comment type="caution">
    <text evidence="2">The sequence shown here is derived from an EMBL/GenBank/DDBJ whole genome shotgun (WGS) entry which is preliminary data.</text>
</comment>
<feature type="compositionally biased region" description="Polar residues" evidence="1">
    <location>
        <begin position="323"/>
        <end position="334"/>
    </location>
</feature>
<feature type="region of interest" description="Disordered" evidence="1">
    <location>
        <begin position="1"/>
        <end position="73"/>
    </location>
</feature>
<feature type="compositionally biased region" description="Acidic residues" evidence="1">
    <location>
        <begin position="102"/>
        <end position="117"/>
    </location>
</feature>
<feature type="compositionally biased region" description="Basic and acidic residues" evidence="1">
    <location>
        <begin position="242"/>
        <end position="259"/>
    </location>
</feature>
<dbReference type="Proteomes" id="UP001140453">
    <property type="component" value="Unassembled WGS sequence"/>
</dbReference>
<feature type="compositionally biased region" description="Polar residues" evidence="1">
    <location>
        <begin position="47"/>
        <end position="72"/>
    </location>
</feature>
<feature type="compositionally biased region" description="Pro residues" evidence="1">
    <location>
        <begin position="473"/>
        <end position="489"/>
    </location>
</feature>
<evidence type="ECO:0000313" key="3">
    <source>
        <dbReference type="Proteomes" id="UP001140453"/>
    </source>
</evidence>
<feature type="compositionally biased region" description="Basic and acidic residues" evidence="1">
    <location>
        <begin position="118"/>
        <end position="154"/>
    </location>
</feature>
<reference evidence="2" key="1">
    <citation type="submission" date="2022-10" db="EMBL/GenBank/DDBJ databases">
        <title>Tapping the CABI collections for fungal endophytes: first genome assemblies for Collariella, Neodidymelliopsis, Ascochyta clinopodiicola, Didymella pomorum, Didymosphaeria variabile, Neocosmospora piperis and Neocucurbitaria cava.</title>
        <authorList>
            <person name="Hill R."/>
        </authorList>
    </citation>
    <scope>NUCLEOTIDE SEQUENCE</scope>
    <source>
        <strain evidence="2">IMI 355082</strain>
    </source>
</reference>
<keyword evidence="3" id="KW-1185">Reference proteome</keyword>
<dbReference type="EMBL" id="JAPEVB010000004">
    <property type="protein sequence ID" value="KAJ4388981.1"/>
    <property type="molecule type" value="Genomic_DNA"/>
</dbReference>
<evidence type="ECO:0000256" key="1">
    <source>
        <dbReference type="SAM" id="MobiDB-lite"/>
    </source>
</evidence>
<gene>
    <name evidence="2" type="ORF">N0V93_006443</name>
</gene>
<evidence type="ECO:0000313" key="2">
    <source>
        <dbReference type="EMBL" id="KAJ4388981.1"/>
    </source>
</evidence>
<name>A0A9W8YPN1_9PEZI</name>
<feature type="compositionally biased region" description="Basic and acidic residues" evidence="1">
    <location>
        <begin position="497"/>
        <end position="516"/>
    </location>
</feature>
<evidence type="ECO:0008006" key="4">
    <source>
        <dbReference type="Google" id="ProtNLM"/>
    </source>
</evidence>
<feature type="compositionally biased region" description="Low complexity" evidence="1">
    <location>
        <begin position="1"/>
        <end position="15"/>
    </location>
</feature>
<feature type="compositionally biased region" description="Polar residues" evidence="1">
    <location>
        <begin position="16"/>
        <end position="31"/>
    </location>
</feature>
<dbReference type="AlphaFoldDB" id="A0A9W8YPN1"/>
<proteinExistence type="predicted"/>
<protein>
    <recommendedName>
        <fullName evidence="4">TeaA receptor TeaR</fullName>
    </recommendedName>
</protein>
<feature type="region of interest" description="Disordered" evidence="1">
    <location>
        <begin position="406"/>
        <end position="516"/>
    </location>
</feature>
<feature type="compositionally biased region" description="Polar residues" evidence="1">
    <location>
        <begin position="451"/>
        <end position="460"/>
    </location>
</feature>
<accession>A0A9W8YPN1</accession>
<feature type="region of interest" description="Disordered" evidence="1">
    <location>
        <begin position="91"/>
        <end position="376"/>
    </location>
</feature>
<sequence>MAAMAAAHTATATITPPSSSHGDNNGFQWDFTTAPAKAENYHRQYNDKSSFSKNDTTTDGSYRTPLTAQSGNVAGLDHNSAFAASVNSSGRYALSHRHSNDEDTPDTMADDSLDNDDERQGRIVQDAHKRGKPEDSSDEESKWIHRDKLAKIESEELQAAGITLPSSRSRSRPRRDRSQSITRHGADGSRRRKDSSITLEPKTPDATAAINGYAHEADDDQPARPTTGSRIPVPKKSPGLPRTRDSSPEEFDKKAEASKARSRSNSTTLKSLDPSPTLKSQPKRAGTDISPKKSTTPSGARKTSAPAKTIPPEARGKPKPKNKTTNGSSSGTRPSTRDGLRDSSTGSLGPKQMEGDPPWMINAYKPDPRLPPDQQLLPTVARRLAQERFEQEGKFGTVYDKEFRPLTDEGFLQPPPGASSSGDNIVDQVVEVNSDEWPLKSPEPRSPASVGRSSTYSTMPKIQDKMPSQQSPLPSPRPPQNPITPPTQPPEQLEITRVPDVEKAEDVKGKTGKKKEGCGCCIVM</sequence>